<comment type="catalytic activity">
    <reaction evidence="10">
        <text>a 3'-end 3'-phospho-ribonucleotide-RNA + a 5'-end dephospho-ribonucleoside-RNA + GTP = a ribonucleotidyl-ribonucleotide-RNA + GMP + diphosphate</text>
        <dbReference type="Rhea" id="RHEA:68076"/>
        <dbReference type="Rhea" id="RHEA-COMP:10463"/>
        <dbReference type="Rhea" id="RHEA-COMP:13936"/>
        <dbReference type="Rhea" id="RHEA-COMP:17355"/>
        <dbReference type="ChEBI" id="CHEBI:33019"/>
        <dbReference type="ChEBI" id="CHEBI:37565"/>
        <dbReference type="ChEBI" id="CHEBI:58115"/>
        <dbReference type="ChEBI" id="CHEBI:83062"/>
        <dbReference type="ChEBI" id="CHEBI:138284"/>
        <dbReference type="ChEBI" id="CHEBI:173118"/>
        <dbReference type="EC" id="6.5.1.8"/>
    </reaction>
</comment>
<feature type="binding site" evidence="14">
    <location>
        <position position="98"/>
    </location>
    <ligand>
        <name>Mn(2+)</name>
        <dbReference type="ChEBI" id="CHEBI:29035"/>
        <label>1</label>
    </ligand>
</feature>
<feature type="binding site" evidence="13">
    <location>
        <begin position="326"/>
        <end position="327"/>
    </location>
    <ligand>
        <name>GMP</name>
        <dbReference type="ChEBI" id="CHEBI:58115"/>
    </ligand>
</feature>
<keyword evidence="17" id="KW-1185">Reference proteome</keyword>
<feature type="binding site" evidence="14">
    <location>
        <position position="326"/>
    </location>
    <ligand>
        <name>Mn(2+)</name>
        <dbReference type="ChEBI" id="CHEBI:29035"/>
        <label>2</label>
    </ligand>
</feature>
<name>A0ABD6BUM5_9EURY</name>
<organism evidence="16 17">
    <name type="scientific">Halolamina litorea</name>
    <dbReference type="NCBI Taxonomy" id="1515593"/>
    <lineage>
        <taxon>Archaea</taxon>
        <taxon>Methanobacteriati</taxon>
        <taxon>Methanobacteriota</taxon>
        <taxon>Stenosarchaea group</taxon>
        <taxon>Halobacteria</taxon>
        <taxon>Halobacteriales</taxon>
        <taxon>Haloferacaceae</taxon>
    </lineage>
</organism>
<evidence type="ECO:0000256" key="9">
    <source>
        <dbReference type="ARBA" id="ARBA00045316"/>
    </source>
</evidence>
<evidence type="ECO:0000313" key="16">
    <source>
        <dbReference type="EMBL" id="MFD1568385.1"/>
    </source>
</evidence>
<evidence type="ECO:0000256" key="12">
    <source>
        <dbReference type="PIRSR" id="PIRSR601233-1"/>
    </source>
</evidence>
<dbReference type="InterPro" id="IPR001233">
    <property type="entry name" value="RtcB"/>
</dbReference>
<feature type="binding site" evidence="13">
    <location>
        <begin position="375"/>
        <end position="378"/>
    </location>
    <ligand>
        <name>GMP</name>
        <dbReference type="ChEBI" id="CHEBI:58115"/>
    </ligand>
</feature>
<dbReference type="EMBL" id="JBHUCZ010000012">
    <property type="protein sequence ID" value="MFD1568385.1"/>
    <property type="molecule type" value="Genomic_DNA"/>
</dbReference>
<feature type="active site" description="GMP-histidine intermediate" evidence="12">
    <location>
        <position position="401"/>
    </location>
</feature>
<evidence type="ECO:0000256" key="1">
    <source>
        <dbReference type="ARBA" id="ARBA00008071"/>
    </source>
</evidence>
<comment type="caution">
    <text evidence="16">The sequence shown here is derived from an EMBL/GenBank/DDBJ whole genome shotgun (WGS) entry which is preliminary data.</text>
</comment>
<gene>
    <name evidence="15" type="primary">rtcB</name>
    <name evidence="16" type="ORF">ACFSAU_12880</name>
</gene>
<evidence type="ECO:0000256" key="10">
    <source>
        <dbReference type="ARBA" id="ARBA00047746"/>
    </source>
</evidence>
<evidence type="ECO:0000256" key="5">
    <source>
        <dbReference type="ARBA" id="ARBA00022741"/>
    </source>
</evidence>
<evidence type="ECO:0000313" key="17">
    <source>
        <dbReference type="Proteomes" id="UP001597139"/>
    </source>
</evidence>
<dbReference type="GO" id="GO:0006388">
    <property type="term" value="P:tRNA splicing, via endonucleolytic cleavage and ligation"/>
    <property type="evidence" value="ECO:0007669"/>
    <property type="project" value="UniProtKB-ARBA"/>
</dbReference>
<accession>A0ABD6BUM5</accession>
<keyword evidence="3 15" id="KW-0436">Ligase</keyword>
<dbReference type="InterPro" id="IPR036025">
    <property type="entry name" value="RtcB-like_sf"/>
</dbReference>
<dbReference type="PANTHER" id="PTHR11118:SF1">
    <property type="entry name" value="RNA-SPLICING LIGASE RTCB HOMOLOG"/>
    <property type="match status" value="1"/>
</dbReference>
<feature type="binding site" evidence="13">
    <location>
        <begin position="204"/>
        <end position="208"/>
    </location>
    <ligand>
        <name>GMP</name>
        <dbReference type="ChEBI" id="CHEBI:58115"/>
    </ligand>
</feature>
<dbReference type="GO" id="GO:0046872">
    <property type="term" value="F:metal ion binding"/>
    <property type="evidence" value="ECO:0007669"/>
    <property type="project" value="UniProtKB-UniRule"/>
</dbReference>
<dbReference type="SUPFAM" id="SSF103365">
    <property type="entry name" value="Hypothetical protein PH1602"/>
    <property type="match status" value="1"/>
</dbReference>
<reference evidence="16 17" key="1">
    <citation type="journal article" date="2019" name="Int. J. Syst. Evol. Microbiol.">
        <title>The Global Catalogue of Microorganisms (GCM) 10K type strain sequencing project: providing services to taxonomists for standard genome sequencing and annotation.</title>
        <authorList>
            <consortium name="The Broad Institute Genomics Platform"/>
            <consortium name="The Broad Institute Genome Sequencing Center for Infectious Disease"/>
            <person name="Wu L."/>
            <person name="Ma J."/>
        </authorList>
    </citation>
    <scope>NUCLEOTIDE SEQUENCE [LARGE SCALE GENOMIC DNA]</scope>
    <source>
        <strain evidence="16 17">CGMCC 1.12859</strain>
    </source>
</reference>
<evidence type="ECO:0000256" key="3">
    <source>
        <dbReference type="ARBA" id="ARBA00022598"/>
    </source>
</evidence>
<dbReference type="AlphaFoldDB" id="A0ABD6BUM5"/>
<comment type="function">
    <text evidence="9">Essential for tRNA splicing and maturation. Acts by directly joining spliced tRNA halves to mature-sized tRNAs. Joins RNA with 2',3'-cyclic-phosphate or 3'-phosphate ends to RNA with 5'-hydroxy ends.</text>
</comment>
<dbReference type="Proteomes" id="UP001597139">
    <property type="component" value="Unassembled WGS sequence"/>
</dbReference>
<dbReference type="FunFam" id="3.90.1860.10:FF:000001">
    <property type="entry name" value="tRNA-splicing ligase RtcB homolog"/>
    <property type="match status" value="1"/>
</dbReference>
<evidence type="ECO:0000256" key="8">
    <source>
        <dbReference type="ARBA" id="ARBA00033766"/>
    </source>
</evidence>
<evidence type="ECO:0000256" key="13">
    <source>
        <dbReference type="PIRSR" id="PIRSR601233-2"/>
    </source>
</evidence>
<feature type="binding site" evidence="14">
    <location>
        <position position="205"/>
    </location>
    <ligand>
        <name>Mn(2+)</name>
        <dbReference type="ChEBI" id="CHEBI:29035"/>
        <label>1</label>
    </ligand>
</feature>
<evidence type="ECO:0000256" key="4">
    <source>
        <dbReference type="ARBA" id="ARBA00022723"/>
    </source>
</evidence>
<protein>
    <recommendedName>
        <fullName evidence="8 15">tRNA-splicing ligase RtcB</fullName>
        <ecNumber evidence="15">6.5.1.-</ecNumber>
    </recommendedName>
</protein>
<feature type="binding site" evidence="14">
    <location>
        <position position="236"/>
    </location>
    <ligand>
        <name>Mn(2+)</name>
        <dbReference type="ChEBI" id="CHEBI:29035"/>
        <label>2</label>
    </ligand>
</feature>
<dbReference type="PANTHER" id="PTHR11118">
    <property type="entry name" value="RNA-SPLICING LIGASE RTCB HOMOLOG"/>
    <property type="match status" value="1"/>
</dbReference>
<feature type="binding site" evidence="13">
    <location>
        <position position="382"/>
    </location>
    <ligand>
        <name>GMP</name>
        <dbReference type="ChEBI" id="CHEBI:58115"/>
    </ligand>
</feature>
<comment type="cofactor">
    <cofactor evidence="14 15">
        <name>Mn(2+)</name>
        <dbReference type="ChEBI" id="CHEBI:29035"/>
    </cofactor>
    <text evidence="14 15">Binds 2 manganese ions per subunit.</text>
</comment>
<keyword evidence="7 14" id="KW-0464">Manganese</keyword>
<evidence type="ECO:0000256" key="6">
    <source>
        <dbReference type="ARBA" id="ARBA00023134"/>
    </source>
</evidence>
<comment type="similarity">
    <text evidence="1 15">Belongs to the RtcB family.</text>
</comment>
<dbReference type="GO" id="GO:0170057">
    <property type="term" value="F:RNA ligase (GTP) activity"/>
    <property type="evidence" value="ECO:0007669"/>
    <property type="project" value="UniProtKB-EC"/>
</dbReference>
<dbReference type="RefSeq" id="WP_267648132.1">
    <property type="nucleotide sequence ID" value="NZ_JANHGR010000003.1"/>
</dbReference>
<sequence>MSQQIQLTQVAENVYEIPEDEGMEVPVRVYGSAALVEEMQTADDRTLSQGRNVATLPGIRKFAVVLPDGHQGYGFPIGGVAAVDTETGVISPGGIGFDINCGVRLLRTPLTADDVAGHEEELAERLYETVPCGLGKGGYLETNMDDLRGILDGGMEWMREAGHATEADLEHCEENGRLDGDPGKVPAEALSRGHNQVGSLGSGNHFLEVQRVADVYDAETAAAFGLAEDRIVVMIHSGSRGLGHQTCTEYVRRFERAFPDIADSLPDKQLIYAPLDEQVAEDYKQAMYAAANFAWANRQAMTQAVREVFADLLGVNTVELVYDVCHNIAKEERHRIDGGEDTLLVHRKGATRAFPAGRPEIPDAYRDVGQPVFIPGSMGTASYVLCGGERSLDLTFGSTAHGAGRLKSRMQAKKEYSAGELRRTLRERGIYVRARSGGTLAEEAPGAYKDVDEVIRVSDALNIGTKVARTVPICNIKG</sequence>
<dbReference type="Gene3D" id="3.90.1860.10">
    <property type="entry name" value="tRNA-splicing ligase RtcB"/>
    <property type="match status" value="1"/>
</dbReference>
<feature type="binding site" evidence="13">
    <location>
        <position position="477"/>
    </location>
    <ligand>
        <name>GMP</name>
        <dbReference type="ChEBI" id="CHEBI:58115"/>
    </ligand>
</feature>
<keyword evidence="5 13" id="KW-0547">Nucleotide-binding</keyword>
<dbReference type="GO" id="GO:0005525">
    <property type="term" value="F:GTP binding"/>
    <property type="evidence" value="ECO:0007669"/>
    <property type="project" value="UniProtKB-KW"/>
</dbReference>
<evidence type="ECO:0000256" key="2">
    <source>
        <dbReference type="ARBA" id="ARBA00011245"/>
    </source>
</evidence>
<proteinExistence type="inferred from homology"/>
<evidence type="ECO:0000256" key="7">
    <source>
        <dbReference type="ARBA" id="ARBA00023211"/>
    </source>
</evidence>
<evidence type="ECO:0000256" key="14">
    <source>
        <dbReference type="PIRSR" id="PIRSR601233-3"/>
    </source>
</evidence>
<dbReference type="Pfam" id="PF01139">
    <property type="entry name" value="RtcB"/>
    <property type="match status" value="1"/>
</dbReference>
<dbReference type="EC" id="6.5.1.-" evidence="15"/>
<comment type="subunit">
    <text evidence="2 15">Monomer.</text>
</comment>
<feature type="binding site" evidence="13">
    <location>
        <begin position="401"/>
        <end position="404"/>
    </location>
    <ligand>
        <name>GMP</name>
        <dbReference type="ChEBI" id="CHEBI:58115"/>
    </ligand>
</feature>
<comment type="catalytic activity">
    <reaction evidence="11">
        <text>a 3'-end 2',3'-cyclophospho-ribonucleotide-RNA + a 5'-end dephospho-ribonucleoside-RNA + GTP + H2O = a ribonucleotidyl-ribonucleotide-RNA + GMP + diphosphate + H(+)</text>
        <dbReference type="Rhea" id="RHEA:68080"/>
        <dbReference type="Rhea" id="RHEA-COMP:10464"/>
        <dbReference type="Rhea" id="RHEA-COMP:13936"/>
        <dbReference type="Rhea" id="RHEA-COMP:17355"/>
        <dbReference type="ChEBI" id="CHEBI:15377"/>
        <dbReference type="ChEBI" id="CHEBI:15378"/>
        <dbReference type="ChEBI" id="CHEBI:33019"/>
        <dbReference type="ChEBI" id="CHEBI:37565"/>
        <dbReference type="ChEBI" id="CHEBI:58115"/>
        <dbReference type="ChEBI" id="CHEBI:83064"/>
        <dbReference type="ChEBI" id="CHEBI:138284"/>
        <dbReference type="ChEBI" id="CHEBI:173118"/>
        <dbReference type="EC" id="6.5.1.8"/>
    </reaction>
</comment>
<evidence type="ECO:0000256" key="11">
    <source>
        <dbReference type="ARBA" id="ARBA00049514"/>
    </source>
</evidence>
<keyword evidence="4 14" id="KW-0479">Metal-binding</keyword>
<keyword evidence="6 13" id="KW-0342">GTP-binding</keyword>
<evidence type="ECO:0000256" key="15">
    <source>
        <dbReference type="RuleBase" id="RU371113"/>
    </source>
</evidence>